<dbReference type="InterPro" id="IPR013873">
    <property type="entry name" value="Cdc37_C"/>
</dbReference>
<dbReference type="Pfam" id="PF08564">
    <property type="entry name" value="CDC37_C"/>
    <property type="match status" value="1"/>
</dbReference>
<dbReference type="EMBL" id="AK405347">
    <property type="protein sequence ID" value="BAM20687.1"/>
    <property type="molecule type" value="mRNA"/>
</dbReference>
<feature type="domain" description="Cdc37 C-terminal" evidence="2">
    <location>
        <begin position="1"/>
        <end position="67"/>
    </location>
</feature>
<evidence type="ECO:0000313" key="3">
    <source>
        <dbReference type="EMBL" id="BAM20687.1"/>
    </source>
</evidence>
<dbReference type="GO" id="GO:0051087">
    <property type="term" value="F:protein-folding chaperone binding"/>
    <property type="evidence" value="ECO:0007669"/>
    <property type="project" value="TreeGrafter"/>
</dbReference>
<evidence type="ECO:0000256" key="1">
    <source>
        <dbReference type="SAM" id="MobiDB-lite"/>
    </source>
</evidence>
<dbReference type="GO" id="GO:0050821">
    <property type="term" value="P:protein stabilization"/>
    <property type="evidence" value="ECO:0007669"/>
    <property type="project" value="TreeGrafter"/>
</dbReference>
<name>I4DRZ7_PAPPL</name>
<dbReference type="GO" id="GO:0005737">
    <property type="term" value="C:cytoplasm"/>
    <property type="evidence" value="ECO:0007669"/>
    <property type="project" value="TreeGrafter"/>
</dbReference>
<dbReference type="SUPFAM" id="SSF101391">
    <property type="entry name" value="Hsp90 co-chaperone CDC37"/>
    <property type="match status" value="1"/>
</dbReference>
<proteinExistence type="evidence at transcript level"/>
<dbReference type="Gene3D" id="6.10.140.250">
    <property type="match status" value="1"/>
</dbReference>
<organism evidence="3">
    <name type="scientific">Papilio polytes</name>
    <name type="common">Common mormon</name>
    <name type="synonym">Swallowtail butterfly</name>
    <dbReference type="NCBI Taxonomy" id="76194"/>
    <lineage>
        <taxon>Eukaryota</taxon>
        <taxon>Metazoa</taxon>
        <taxon>Ecdysozoa</taxon>
        <taxon>Arthropoda</taxon>
        <taxon>Hexapoda</taxon>
        <taxon>Insecta</taxon>
        <taxon>Pterygota</taxon>
        <taxon>Neoptera</taxon>
        <taxon>Endopterygota</taxon>
        <taxon>Lepidoptera</taxon>
        <taxon>Glossata</taxon>
        <taxon>Ditrysia</taxon>
        <taxon>Papilionoidea</taxon>
        <taxon>Papilionidae</taxon>
        <taxon>Papilioninae</taxon>
        <taxon>Papilio</taxon>
    </lineage>
</organism>
<sequence length="68" mass="7926">MKQCFDAQDVPKLQELIARMPESEAVYYMKRCVDAGLWVPQKKDEEGEGRMKEKEEENEETNATDDVD</sequence>
<evidence type="ECO:0000259" key="2">
    <source>
        <dbReference type="SMART" id="SM01069"/>
    </source>
</evidence>
<dbReference type="InterPro" id="IPR004918">
    <property type="entry name" value="Cdc37"/>
</dbReference>
<dbReference type="AlphaFoldDB" id="I4DRZ7"/>
<feature type="compositionally biased region" description="Acidic residues" evidence="1">
    <location>
        <begin position="56"/>
        <end position="68"/>
    </location>
</feature>
<feature type="compositionally biased region" description="Basic and acidic residues" evidence="1">
    <location>
        <begin position="41"/>
        <end position="55"/>
    </location>
</feature>
<dbReference type="SMART" id="SM01069">
    <property type="entry name" value="CDC37_C"/>
    <property type="match status" value="1"/>
</dbReference>
<dbReference type="PANTHER" id="PTHR12800:SF4">
    <property type="entry name" value="HSP90 CO-CHAPERONE CDC37"/>
    <property type="match status" value="1"/>
</dbReference>
<dbReference type="GO" id="GO:0051082">
    <property type="term" value="F:unfolded protein binding"/>
    <property type="evidence" value="ECO:0007669"/>
    <property type="project" value="TreeGrafter"/>
</dbReference>
<protein>
    <recommendedName>
        <fullName evidence="2">Cdc37 C-terminal domain-containing protein</fullName>
    </recommendedName>
</protein>
<feature type="region of interest" description="Disordered" evidence="1">
    <location>
        <begin position="39"/>
        <end position="68"/>
    </location>
</feature>
<dbReference type="PANTHER" id="PTHR12800">
    <property type="entry name" value="CDC37-RELATED"/>
    <property type="match status" value="1"/>
</dbReference>
<dbReference type="GO" id="GO:0031072">
    <property type="term" value="F:heat shock protein binding"/>
    <property type="evidence" value="ECO:0007669"/>
    <property type="project" value="TreeGrafter"/>
</dbReference>
<accession>I4DRZ7</accession>
<reference evidence="3" key="1">
    <citation type="journal article" date="2012" name="BMC Biol.">
        <title>Comprehensive microarray-based analysis for stage-specific larval camouflage pattern-associated genes in the swallowtail butterfly, Papilio xuthus.</title>
        <authorList>
            <person name="Futahashi R."/>
            <person name="Shirataki H."/>
            <person name="Narita T."/>
            <person name="Mita K."/>
            <person name="Fujiwara H."/>
        </authorList>
    </citation>
    <scope>NUCLEOTIDE SEQUENCE</scope>
    <source>
        <tissue evidence="3">Epidermis</tissue>
    </source>
</reference>
<dbReference type="GO" id="GO:0006457">
    <property type="term" value="P:protein folding"/>
    <property type="evidence" value="ECO:0007669"/>
    <property type="project" value="TreeGrafter"/>
</dbReference>